<proteinExistence type="predicted"/>
<keyword evidence="2" id="KW-1185">Reference proteome</keyword>
<dbReference type="EMBL" id="CM042052">
    <property type="protein sequence ID" value="KAI3718353.1"/>
    <property type="molecule type" value="Genomic_DNA"/>
</dbReference>
<sequence length="167" mass="18156">MMHPNRDDGVSVTAGNPTDDKKSFEIRSDPMDVAVDSRIPIEGNESTSVGGLGSDETKASGKGRKRKGVESLMKDLTMNNRGCIVKDTTGDKSMKVQKETVDFIRISPSSTKNTQNDSFQVGSSSRVTRSQRRKQIEIDRARMESELHPPNMGAQNTNSTHGAASGK</sequence>
<evidence type="ECO:0000313" key="1">
    <source>
        <dbReference type="EMBL" id="KAI3718353.1"/>
    </source>
</evidence>
<evidence type="ECO:0000313" key="2">
    <source>
        <dbReference type="Proteomes" id="UP001055879"/>
    </source>
</evidence>
<organism evidence="1 2">
    <name type="scientific">Arctium lappa</name>
    <name type="common">Greater burdock</name>
    <name type="synonym">Lappa major</name>
    <dbReference type="NCBI Taxonomy" id="4217"/>
    <lineage>
        <taxon>Eukaryota</taxon>
        <taxon>Viridiplantae</taxon>
        <taxon>Streptophyta</taxon>
        <taxon>Embryophyta</taxon>
        <taxon>Tracheophyta</taxon>
        <taxon>Spermatophyta</taxon>
        <taxon>Magnoliopsida</taxon>
        <taxon>eudicotyledons</taxon>
        <taxon>Gunneridae</taxon>
        <taxon>Pentapetalae</taxon>
        <taxon>asterids</taxon>
        <taxon>campanulids</taxon>
        <taxon>Asterales</taxon>
        <taxon>Asteraceae</taxon>
        <taxon>Carduoideae</taxon>
        <taxon>Cardueae</taxon>
        <taxon>Arctiinae</taxon>
        <taxon>Arctium</taxon>
    </lineage>
</organism>
<protein>
    <submittedName>
        <fullName evidence="1">Uncharacterized protein</fullName>
    </submittedName>
</protein>
<accession>A0ACB9B9U4</accession>
<comment type="caution">
    <text evidence="1">The sequence shown here is derived from an EMBL/GenBank/DDBJ whole genome shotgun (WGS) entry which is preliminary data.</text>
</comment>
<reference evidence="2" key="1">
    <citation type="journal article" date="2022" name="Mol. Ecol. Resour.">
        <title>The genomes of chicory, endive, great burdock and yacon provide insights into Asteraceae palaeo-polyploidization history and plant inulin production.</title>
        <authorList>
            <person name="Fan W."/>
            <person name="Wang S."/>
            <person name="Wang H."/>
            <person name="Wang A."/>
            <person name="Jiang F."/>
            <person name="Liu H."/>
            <person name="Zhao H."/>
            <person name="Xu D."/>
            <person name="Zhang Y."/>
        </authorList>
    </citation>
    <scope>NUCLEOTIDE SEQUENCE [LARGE SCALE GENOMIC DNA]</scope>
    <source>
        <strain evidence="2">cv. Niubang</strain>
    </source>
</reference>
<dbReference type="Proteomes" id="UP001055879">
    <property type="component" value="Linkage Group LG06"/>
</dbReference>
<gene>
    <name evidence="1" type="ORF">L6452_19220</name>
</gene>
<name>A0ACB9B9U4_ARCLA</name>
<reference evidence="1 2" key="2">
    <citation type="journal article" date="2022" name="Mol. Ecol. Resour.">
        <title>The genomes of chicory, endive, great burdock and yacon provide insights into Asteraceae paleo-polyploidization history and plant inulin production.</title>
        <authorList>
            <person name="Fan W."/>
            <person name="Wang S."/>
            <person name="Wang H."/>
            <person name="Wang A."/>
            <person name="Jiang F."/>
            <person name="Liu H."/>
            <person name="Zhao H."/>
            <person name="Xu D."/>
            <person name="Zhang Y."/>
        </authorList>
    </citation>
    <scope>NUCLEOTIDE SEQUENCE [LARGE SCALE GENOMIC DNA]</scope>
    <source>
        <strain evidence="2">cv. Niubang</strain>
    </source>
</reference>